<feature type="domain" description="T6SS Phospholipase effector Tle1-like catalytic" evidence="1">
    <location>
        <begin position="4"/>
        <end position="265"/>
    </location>
</feature>
<dbReference type="OrthoDB" id="3057168at2759"/>
<evidence type="ECO:0000313" key="2">
    <source>
        <dbReference type="EMBL" id="KZT02363.1"/>
    </source>
</evidence>
<dbReference type="Proteomes" id="UP000076871">
    <property type="component" value="Unassembled WGS sequence"/>
</dbReference>
<evidence type="ECO:0000259" key="1">
    <source>
        <dbReference type="Pfam" id="PF09994"/>
    </source>
</evidence>
<keyword evidence="3" id="KW-1185">Reference proteome</keyword>
<dbReference type="EMBL" id="KV427653">
    <property type="protein sequence ID" value="KZT02363.1"/>
    <property type="molecule type" value="Genomic_DNA"/>
</dbReference>
<dbReference type="GeneID" id="63821998"/>
<dbReference type="InParanoid" id="A0A165C809"/>
<dbReference type="InterPro" id="IPR018712">
    <property type="entry name" value="Tle1-like_cat"/>
</dbReference>
<evidence type="ECO:0000313" key="3">
    <source>
        <dbReference type="Proteomes" id="UP000076871"/>
    </source>
</evidence>
<reference evidence="2 3" key="1">
    <citation type="journal article" date="2016" name="Mol. Biol. Evol.">
        <title>Comparative Genomics of Early-Diverging Mushroom-Forming Fungi Provides Insights into the Origins of Lignocellulose Decay Capabilities.</title>
        <authorList>
            <person name="Nagy L.G."/>
            <person name="Riley R."/>
            <person name="Tritt A."/>
            <person name="Adam C."/>
            <person name="Daum C."/>
            <person name="Floudas D."/>
            <person name="Sun H."/>
            <person name="Yadav J.S."/>
            <person name="Pangilinan J."/>
            <person name="Larsson K.H."/>
            <person name="Matsuura K."/>
            <person name="Barry K."/>
            <person name="Labutti K."/>
            <person name="Kuo R."/>
            <person name="Ohm R.A."/>
            <person name="Bhattacharya S.S."/>
            <person name="Shirouzu T."/>
            <person name="Yoshinaga Y."/>
            <person name="Martin F.M."/>
            <person name="Grigoriev I.V."/>
            <person name="Hibbett D.S."/>
        </authorList>
    </citation>
    <scope>NUCLEOTIDE SEQUENCE [LARGE SCALE GENOMIC DNA]</scope>
    <source>
        <strain evidence="2 3">93-53</strain>
    </source>
</reference>
<dbReference type="STRING" id="1314785.A0A165C809"/>
<accession>A0A165C809</accession>
<dbReference type="PANTHER" id="PTHR33840:SF1">
    <property type="entry name" value="TLE1 PHOSPHOLIPASE DOMAIN-CONTAINING PROTEIN"/>
    <property type="match status" value="1"/>
</dbReference>
<organism evidence="2 3">
    <name type="scientific">Laetiporus sulphureus 93-53</name>
    <dbReference type="NCBI Taxonomy" id="1314785"/>
    <lineage>
        <taxon>Eukaryota</taxon>
        <taxon>Fungi</taxon>
        <taxon>Dikarya</taxon>
        <taxon>Basidiomycota</taxon>
        <taxon>Agaricomycotina</taxon>
        <taxon>Agaricomycetes</taxon>
        <taxon>Polyporales</taxon>
        <taxon>Laetiporus</taxon>
    </lineage>
</organism>
<dbReference type="RefSeq" id="XP_040760103.1">
    <property type="nucleotide sequence ID" value="XM_040904968.1"/>
</dbReference>
<gene>
    <name evidence="2" type="ORF">LAESUDRAFT_661987</name>
</gene>
<dbReference type="PANTHER" id="PTHR33840">
    <property type="match status" value="1"/>
</dbReference>
<sequence>MSKMLLIFCDGAGTDGNLSDGVEDGLKDGRSGKQYATNVLRLSRAIKNRTGYGRRQIVFYQAGVGSDANFKGDPVMGTTAIPNKVRDAYAFIAQNFDEGDEICIFGTFIKGRRGAYIARKLSGLIDKIGLLDHEQLGYFFEIWKELVDGKTPRIPIGTRTNVHIKCVGVWDTASPVLGTIDALKIKDTSLPSRIDIALHALSLHENRDKFLPILWTVPGGDLVSDAGRNKNQVLKQIWFPGAHSDVGGGYERHELADIALFWMAGEIKQFIDLDLDFLRQSAQKKPETWGMSQPHNAYGEQNEAKKELIGPKTRLDNGQITSDSVFHSSLYASPKLLRDPKSAVTLDTLNEMFGEGWRPRCPELNEFETFCKTEWGTVPVSHFLTRWSTFSFFFPLD</sequence>
<dbReference type="AlphaFoldDB" id="A0A165C809"/>
<dbReference type="Pfam" id="PF09994">
    <property type="entry name" value="T6SS_Tle1-like_cat"/>
    <property type="match status" value="1"/>
</dbReference>
<proteinExistence type="predicted"/>
<name>A0A165C809_9APHY</name>
<protein>
    <recommendedName>
        <fullName evidence="1">T6SS Phospholipase effector Tle1-like catalytic domain-containing protein</fullName>
    </recommendedName>
</protein>